<name>A0A1G1L1J8_9BACT</name>
<evidence type="ECO:0000313" key="2">
    <source>
        <dbReference type="Proteomes" id="UP000178187"/>
    </source>
</evidence>
<dbReference type="Proteomes" id="UP000178187">
    <property type="component" value="Unassembled WGS sequence"/>
</dbReference>
<sequence>MTEIALTPALSLRERVSVRGGSDALFGGRVLESCQLQNAKEILFFIVNEIKKTRGIRYLYYQ</sequence>
<gene>
    <name evidence="1" type="ORF">A3G33_01245</name>
</gene>
<proteinExistence type="predicted"/>
<organism evidence="1 2">
    <name type="scientific">Candidatus Danuiimicrobium aquiferis</name>
    <dbReference type="NCBI Taxonomy" id="1801832"/>
    <lineage>
        <taxon>Bacteria</taxon>
        <taxon>Pseudomonadati</taxon>
        <taxon>Candidatus Omnitrophota</taxon>
        <taxon>Candidatus Danuiimicrobium</taxon>
    </lineage>
</organism>
<reference evidence="1 2" key="1">
    <citation type="journal article" date="2016" name="Nat. Commun.">
        <title>Thousands of microbial genomes shed light on interconnected biogeochemical processes in an aquifer system.</title>
        <authorList>
            <person name="Anantharaman K."/>
            <person name="Brown C.T."/>
            <person name="Hug L.A."/>
            <person name="Sharon I."/>
            <person name="Castelle C.J."/>
            <person name="Probst A.J."/>
            <person name="Thomas B.C."/>
            <person name="Singh A."/>
            <person name="Wilkins M.J."/>
            <person name="Karaoz U."/>
            <person name="Brodie E.L."/>
            <person name="Williams K.H."/>
            <person name="Hubbard S.S."/>
            <person name="Banfield J.F."/>
        </authorList>
    </citation>
    <scope>NUCLEOTIDE SEQUENCE [LARGE SCALE GENOMIC DNA]</scope>
</reference>
<protein>
    <submittedName>
        <fullName evidence="1">Uncharacterized protein</fullName>
    </submittedName>
</protein>
<accession>A0A1G1L1J8</accession>
<evidence type="ECO:0000313" key="1">
    <source>
        <dbReference type="EMBL" id="OGW99030.1"/>
    </source>
</evidence>
<dbReference type="EMBL" id="MHFR01000016">
    <property type="protein sequence ID" value="OGW99030.1"/>
    <property type="molecule type" value="Genomic_DNA"/>
</dbReference>
<comment type="caution">
    <text evidence="1">The sequence shown here is derived from an EMBL/GenBank/DDBJ whole genome shotgun (WGS) entry which is preliminary data.</text>
</comment>
<dbReference type="AlphaFoldDB" id="A0A1G1L1J8"/>